<name>A0A8H2XN56_9AGAM</name>
<feature type="compositionally biased region" description="Polar residues" evidence="1">
    <location>
        <begin position="285"/>
        <end position="302"/>
    </location>
</feature>
<dbReference type="Proteomes" id="UP000663888">
    <property type="component" value="Unassembled WGS sequence"/>
</dbReference>
<dbReference type="Pfam" id="PF11951">
    <property type="entry name" value="Fungal_trans_2"/>
    <property type="match status" value="1"/>
</dbReference>
<evidence type="ECO:0000256" key="1">
    <source>
        <dbReference type="SAM" id="MobiDB-lite"/>
    </source>
</evidence>
<dbReference type="InterPro" id="IPR021858">
    <property type="entry name" value="Fun_TF"/>
</dbReference>
<dbReference type="AlphaFoldDB" id="A0A8H2XN56"/>
<feature type="compositionally biased region" description="Basic and acidic residues" evidence="1">
    <location>
        <begin position="13"/>
        <end position="27"/>
    </location>
</feature>
<reference evidence="2" key="1">
    <citation type="submission" date="2021-01" db="EMBL/GenBank/DDBJ databases">
        <authorList>
            <person name="Kaushik A."/>
        </authorList>
    </citation>
    <scope>NUCLEOTIDE SEQUENCE</scope>
    <source>
        <strain evidence="2">AG4-R118</strain>
    </source>
</reference>
<comment type="caution">
    <text evidence="2">The sequence shown here is derived from an EMBL/GenBank/DDBJ whole genome shotgun (WGS) entry which is preliminary data.</text>
</comment>
<dbReference type="EMBL" id="CAJMWX010000801">
    <property type="protein sequence ID" value="CAE6431047.1"/>
    <property type="molecule type" value="Genomic_DNA"/>
</dbReference>
<gene>
    <name evidence="2" type="ORF">RDB_LOCUS35550</name>
</gene>
<feature type="region of interest" description="Disordered" evidence="1">
    <location>
        <begin position="1"/>
        <end position="28"/>
    </location>
</feature>
<evidence type="ECO:0000313" key="2">
    <source>
        <dbReference type="EMBL" id="CAE6431047.1"/>
    </source>
</evidence>
<protein>
    <recommendedName>
        <fullName evidence="4">Fungal-specific transcription factor domain protein</fullName>
    </recommendedName>
</protein>
<sequence length="719" mass="78958">MESSQPPTIIQPRRHDPFEKPQVHPESQEFVPLSSNLVGHSPSSFSVNVPPHLTPGQASLFRALFSLGEPTEQYPNSLSFDPLWAPSGTYMSTTSAYRVYDPSNNVSSGSPFQHDDVPRASVLPSHVAAAARDQPKDSYTEWDTHNNARYTDRLREPHCSLPGDFHVSSQDPIVSNSQPPQAETSSVFSENAQTTDYLVSAPQSSTGQVTDASYDVHSCNNFPPTSTLTLPSCDLVQCRPSMGSGYQSSQSPLTSGHDALFGLVDRQNTSRNADSQGVVTLSQATLSNPDWPPLSSSSQNANDDGDGSVGGEDAPEGVEQAMPITVTPDANVETNALSFVLQSYTQWLDLMVIDPRSVAHVIREGVIAQFSGSQAARTRVILLSNVFGALAKSPVLSPRVALFVTHLSSVAYRNISRFISSKPAPLCKTDVTNALKSMDLVMEVTQLHRFSGSLSAIVGLMEAASPVFRRACPEPPGQLVNLPNVLLSPSIDLRYYAETDILTATLLARRMLLRYDIVCTPEINEQFMGSQAGLHWLQGIPDKLVILMAWINMLYDDFGTNVDPLVISQIEMEVARIIIVPSTSDNPSQTVRVFVVQECWRLVVYIHLYVTLCGAHAADLRVIKCVKRFMRFIGGVTPARSVDIFLTLPTVFIGAFATREQDRNLLFRRLTAMKECTIPARAAHDCLTVIRDIWKRTDQDKRPATRADLRISYQTILGV</sequence>
<organism evidence="2 3">
    <name type="scientific">Rhizoctonia solani</name>
    <dbReference type="NCBI Taxonomy" id="456999"/>
    <lineage>
        <taxon>Eukaryota</taxon>
        <taxon>Fungi</taxon>
        <taxon>Dikarya</taxon>
        <taxon>Basidiomycota</taxon>
        <taxon>Agaricomycotina</taxon>
        <taxon>Agaricomycetes</taxon>
        <taxon>Cantharellales</taxon>
        <taxon>Ceratobasidiaceae</taxon>
        <taxon>Rhizoctonia</taxon>
    </lineage>
</organism>
<evidence type="ECO:0008006" key="4">
    <source>
        <dbReference type="Google" id="ProtNLM"/>
    </source>
</evidence>
<accession>A0A8H2XN56</accession>
<proteinExistence type="predicted"/>
<feature type="region of interest" description="Disordered" evidence="1">
    <location>
        <begin position="285"/>
        <end position="316"/>
    </location>
</feature>
<evidence type="ECO:0000313" key="3">
    <source>
        <dbReference type="Proteomes" id="UP000663888"/>
    </source>
</evidence>